<dbReference type="InterPro" id="IPR006683">
    <property type="entry name" value="Thioestr_dom"/>
</dbReference>
<accession>A0ABS3KHJ0</accession>
<evidence type="ECO:0000313" key="3">
    <source>
        <dbReference type="Proteomes" id="UP001518990"/>
    </source>
</evidence>
<name>A0ABS3KHJ0_9PROT</name>
<reference evidence="2 3" key="1">
    <citation type="submission" date="2020-09" db="EMBL/GenBank/DDBJ databases">
        <title>Roseomonas.</title>
        <authorList>
            <person name="Zhu W."/>
        </authorList>
    </citation>
    <scope>NUCLEOTIDE SEQUENCE [LARGE SCALE GENOMIC DNA]</scope>
    <source>
        <strain evidence="2 3">1311</strain>
    </source>
</reference>
<feature type="domain" description="Thioesterase" evidence="1">
    <location>
        <begin position="48"/>
        <end position="114"/>
    </location>
</feature>
<dbReference type="Pfam" id="PF03061">
    <property type="entry name" value="4HBT"/>
    <property type="match status" value="1"/>
</dbReference>
<dbReference type="SUPFAM" id="SSF54637">
    <property type="entry name" value="Thioesterase/thiol ester dehydrase-isomerase"/>
    <property type="match status" value="1"/>
</dbReference>
<dbReference type="PANTHER" id="PTHR43240:SF20">
    <property type="entry name" value="MEDIUM_LONG-CHAIN ACYL-COA THIOESTERASE YIGI"/>
    <property type="match status" value="1"/>
</dbReference>
<dbReference type="RefSeq" id="WP_207450486.1">
    <property type="nucleotide sequence ID" value="NZ_JACTNF010000034.1"/>
</dbReference>
<keyword evidence="3" id="KW-1185">Reference proteome</keyword>
<dbReference type="CDD" id="cd03443">
    <property type="entry name" value="PaaI_thioesterase"/>
    <property type="match status" value="1"/>
</dbReference>
<dbReference type="PANTHER" id="PTHR43240">
    <property type="entry name" value="1,4-DIHYDROXY-2-NAPHTHOYL-COA THIOESTERASE 1"/>
    <property type="match status" value="1"/>
</dbReference>
<proteinExistence type="predicted"/>
<dbReference type="Proteomes" id="UP001518990">
    <property type="component" value="Unassembled WGS sequence"/>
</dbReference>
<organism evidence="2 3">
    <name type="scientific">Roseomonas marmotae</name>
    <dbReference type="NCBI Taxonomy" id="2768161"/>
    <lineage>
        <taxon>Bacteria</taxon>
        <taxon>Pseudomonadati</taxon>
        <taxon>Pseudomonadota</taxon>
        <taxon>Alphaproteobacteria</taxon>
        <taxon>Acetobacterales</taxon>
        <taxon>Roseomonadaceae</taxon>
        <taxon>Roseomonas</taxon>
    </lineage>
</organism>
<evidence type="ECO:0000259" key="1">
    <source>
        <dbReference type="Pfam" id="PF03061"/>
    </source>
</evidence>
<comment type="caution">
    <text evidence="2">The sequence shown here is derived from an EMBL/GenBank/DDBJ whole genome shotgun (WGS) entry which is preliminary data.</text>
</comment>
<evidence type="ECO:0000313" key="2">
    <source>
        <dbReference type="EMBL" id="MBO1076924.1"/>
    </source>
</evidence>
<dbReference type="EMBL" id="JACTNF010000034">
    <property type="protein sequence ID" value="MBO1076924.1"/>
    <property type="molecule type" value="Genomic_DNA"/>
</dbReference>
<dbReference type="InterPro" id="IPR029069">
    <property type="entry name" value="HotDog_dom_sf"/>
</dbReference>
<protein>
    <submittedName>
        <fullName evidence="2">PaaI family thioesterase</fullName>
    </submittedName>
</protein>
<dbReference type="Gene3D" id="3.10.129.10">
    <property type="entry name" value="Hotdog Thioesterase"/>
    <property type="match status" value="1"/>
</dbReference>
<sequence>MNPQAEGWSLGEDVGLPEMVRPLWTRQEGTVAAFGFQTGPAHFNGRDMVHGGIMALFADHALGLTVRRAVDAAPAATIQLDINYIGVTRPGAFVEVRAEILRRTRSIVFVRGLLTVDATLVATANGVWKILSRPAPA</sequence>
<gene>
    <name evidence="2" type="ORF">IAI60_20115</name>
</gene>